<evidence type="ECO:0000313" key="2">
    <source>
        <dbReference type="Proteomes" id="UP000298358"/>
    </source>
</evidence>
<organism evidence="1 2">
    <name type="scientific">Microbacterium paludicola</name>
    <dbReference type="NCBI Taxonomy" id="300019"/>
    <lineage>
        <taxon>Bacteria</taxon>
        <taxon>Bacillati</taxon>
        <taxon>Actinomycetota</taxon>
        <taxon>Actinomycetes</taxon>
        <taxon>Micrococcales</taxon>
        <taxon>Microbacteriaceae</taxon>
        <taxon>Microbacterium</taxon>
    </lineage>
</organism>
<name>A0A4Y9FPP2_9MICO</name>
<comment type="caution">
    <text evidence="1">The sequence shown here is derived from an EMBL/GenBank/DDBJ whole genome shotgun (WGS) entry which is preliminary data.</text>
</comment>
<dbReference type="EMBL" id="SPQB01000047">
    <property type="protein sequence ID" value="TFU31195.1"/>
    <property type="molecule type" value="Genomic_DNA"/>
</dbReference>
<dbReference type="AlphaFoldDB" id="A0A4Y9FPP2"/>
<evidence type="ECO:0008006" key="3">
    <source>
        <dbReference type="Google" id="ProtNLM"/>
    </source>
</evidence>
<sequence length="146" mass="16254">MLPLALARRLRDAGVLWQPEPGDRFTIDQESVAGEVFWISHLTIDMHVFQGQPVLGFNGTTEWALDSVTLDSALWLPREDQLREMLGDRLLALEAEAEAESEPESDANAGAEAGWVVRTVDGRFRHDDVEAAYALALLAWLERDAP</sequence>
<evidence type="ECO:0000313" key="1">
    <source>
        <dbReference type="EMBL" id="TFU31195.1"/>
    </source>
</evidence>
<accession>A0A4Y9FPP2</accession>
<gene>
    <name evidence="1" type="ORF">E4U02_13635</name>
</gene>
<dbReference type="OrthoDB" id="3295834at2"/>
<protein>
    <recommendedName>
        <fullName evidence="3">Pilus assembly protein CpaE</fullName>
    </recommendedName>
</protein>
<reference evidence="1 2" key="1">
    <citation type="submission" date="2019-03" db="EMBL/GenBank/DDBJ databases">
        <title>Diversity of the mouse oral microbiome.</title>
        <authorList>
            <person name="Joseph S."/>
            <person name="Aduse-Opoku J."/>
            <person name="Curtis M."/>
            <person name="Wade W."/>
            <person name="Hashim A."/>
        </authorList>
    </citation>
    <scope>NUCLEOTIDE SEQUENCE [LARGE SCALE GENOMIC DNA]</scope>
    <source>
        <strain evidence="1 2">P1012</strain>
    </source>
</reference>
<proteinExistence type="predicted"/>
<keyword evidence="2" id="KW-1185">Reference proteome</keyword>
<dbReference type="Proteomes" id="UP000298358">
    <property type="component" value="Unassembled WGS sequence"/>
</dbReference>
<dbReference type="RefSeq" id="WP_135115375.1">
    <property type="nucleotide sequence ID" value="NZ_JADGLL010000047.1"/>
</dbReference>